<keyword evidence="5" id="KW-0812">Transmembrane</keyword>
<reference evidence="15 16" key="1">
    <citation type="submission" date="2019-02" db="EMBL/GenBank/DDBJ databases">
        <title>Prokaryotic population dynamics and viral predation in marine succession experiment using metagenomics: the confinement effect.</title>
        <authorList>
            <person name="Haro-Moreno J.M."/>
            <person name="Rodriguez-Valera F."/>
            <person name="Lopez-Perez M."/>
        </authorList>
    </citation>
    <scope>NUCLEOTIDE SEQUENCE [LARGE SCALE GENOMIC DNA]</scope>
    <source>
        <strain evidence="15">MED-G159</strain>
    </source>
</reference>
<dbReference type="NCBIfam" id="TIGR02517">
    <property type="entry name" value="type_II_gspD"/>
    <property type="match status" value="1"/>
</dbReference>
<dbReference type="PANTHER" id="PTHR30332:SF24">
    <property type="entry name" value="SECRETIN GSPD-RELATED"/>
    <property type="match status" value="1"/>
</dbReference>
<dbReference type="GO" id="GO:0009279">
    <property type="term" value="C:cell outer membrane"/>
    <property type="evidence" value="ECO:0007669"/>
    <property type="project" value="UniProtKB-SubCell"/>
</dbReference>
<dbReference type="InterPro" id="IPR038591">
    <property type="entry name" value="NolW-like_sf"/>
</dbReference>
<evidence type="ECO:0000256" key="7">
    <source>
        <dbReference type="ARBA" id="ARBA00022927"/>
    </source>
</evidence>
<dbReference type="PRINTS" id="PR01032">
    <property type="entry name" value="PHAGEIV"/>
</dbReference>
<keyword evidence="9" id="KW-0998">Cell outer membrane</keyword>
<dbReference type="InterPro" id="IPR013356">
    <property type="entry name" value="T2SS_GspD"/>
</dbReference>
<comment type="caution">
    <text evidence="15">The sequence shown here is derived from an EMBL/GenBank/DDBJ whole genome shotgun (WGS) entry which is preliminary data.</text>
</comment>
<dbReference type="GO" id="GO:0015628">
    <property type="term" value="P:protein secretion by the type II secretion system"/>
    <property type="evidence" value="ECO:0007669"/>
    <property type="project" value="InterPro"/>
</dbReference>
<evidence type="ECO:0000259" key="12">
    <source>
        <dbReference type="Pfam" id="PF00263"/>
    </source>
</evidence>
<comment type="similarity">
    <text evidence="2">Belongs to the bacterial secretin family. GSP D subfamily.</text>
</comment>
<proteinExistence type="inferred from homology"/>
<accession>A0A520N0J3</accession>
<evidence type="ECO:0000256" key="8">
    <source>
        <dbReference type="ARBA" id="ARBA00023136"/>
    </source>
</evidence>
<evidence type="ECO:0000259" key="13">
    <source>
        <dbReference type="Pfam" id="PF03958"/>
    </source>
</evidence>
<feature type="chain" id="PRO_5021756364" evidence="11">
    <location>
        <begin position="19"/>
        <end position="608"/>
    </location>
</feature>
<gene>
    <name evidence="15" type="primary">gspD</name>
    <name evidence="15" type="ORF">EVA92_02000</name>
</gene>
<evidence type="ECO:0000256" key="9">
    <source>
        <dbReference type="ARBA" id="ARBA00023237"/>
    </source>
</evidence>
<feature type="domain" description="GspD-like N0" evidence="14">
    <location>
        <begin position="23"/>
        <end position="89"/>
    </location>
</feature>
<protein>
    <submittedName>
        <fullName evidence="15">Type II secretion system protein GspD</fullName>
    </submittedName>
</protein>
<evidence type="ECO:0000256" key="4">
    <source>
        <dbReference type="ARBA" id="ARBA00022452"/>
    </source>
</evidence>
<dbReference type="InterPro" id="IPR050810">
    <property type="entry name" value="Bact_Secretion_Sys_Channel"/>
</dbReference>
<dbReference type="PANTHER" id="PTHR30332">
    <property type="entry name" value="PROBABLE GENERAL SECRETION PATHWAY PROTEIN D"/>
    <property type="match status" value="1"/>
</dbReference>
<organism evidence="15 16">
    <name type="scientific">SAR86 cluster bacterium</name>
    <dbReference type="NCBI Taxonomy" id="2030880"/>
    <lineage>
        <taxon>Bacteria</taxon>
        <taxon>Pseudomonadati</taxon>
        <taxon>Pseudomonadota</taxon>
        <taxon>Gammaproteobacteria</taxon>
        <taxon>SAR86 cluster</taxon>
    </lineage>
</organism>
<evidence type="ECO:0000256" key="1">
    <source>
        <dbReference type="ARBA" id="ARBA00004442"/>
    </source>
</evidence>
<dbReference type="AlphaFoldDB" id="A0A520N0J3"/>
<dbReference type="InterPro" id="IPR004846">
    <property type="entry name" value="T2SS/T3SS_dom"/>
</dbReference>
<dbReference type="Pfam" id="PF00263">
    <property type="entry name" value="Secretin"/>
    <property type="match status" value="1"/>
</dbReference>
<dbReference type="Pfam" id="PF21305">
    <property type="entry name" value="type_II_gspD_N0"/>
    <property type="match status" value="1"/>
</dbReference>
<keyword evidence="6 11" id="KW-0732">Signal</keyword>
<name>A0A520N0J3_9GAMM</name>
<dbReference type="GO" id="GO:0015627">
    <property type="term" value="C:type II protein secretion system complex"/>
    <property type="evidence" value="ECO:0007669"/>
    <property type="project" value="InterPro"/>
</dbReference>
<evidence type="ECO:0000256" key="5">
    <source>
        <dbReference type="ARBA" id="ARBA00022692"/>
    </source>
</evidence>
<dbReference type="Pfam" id="PF03958">
    <property type="entry name" value="Secretin_N"/>
    <property type="match status" value="2"/>
</dbReference>
<feature type="signal peptide" evidence="11">
    <location>
        <begin position="1"/>
        <end position="18"/>
    </location>
</feature>
<comment type="subcellular location">
    <subcellularLocation>
        <location evidence="1 10">Cell outer membrane</location>
    </subcellularLocation>
</comment>
<keyword evidence="8" id="KW-0472">Membrane</keyword>
<feature type="domain" description="NolW-like" evidence="13">
    <location>
        <begin position="246"/>
        <end position="316"/>
    </location>
</feature>
<evidence type="ECO:0000313" key="15">
    <source>
        <dbReference type="EMBL" id="RZO26943.1"/>
    </source>
</evidence>
<feature type="domain" description="NolW-like" evidence="13">
    <location>
        <begin position="112"/>
        <end position="169"/>
    </location>
</feature>
<keyword evidence="4" id="KW-1134">Transmembrane beta strand</keyword>
<evidence type="ECO:0000256" key="10">
    <source>
        <dbReference type="RuleBase" id="RU004004"/>
    </source>
</evidence>
<feature type="domain" description="Type II/III secretion system secretin-like" evidence="12">
    <location>
        <begin position="413"/>
        <end position="576"/>
    </location>
</feature>
<keyword evidence="3 10" id="KW-0813">Transport</keyword>
<dbReference type="InterPro" id="IPR001775">
    <property type="entry name" value="GspD/PilQ"/>
</dbReference>
<dbReference type="EMBL" id="SHBE01000002">
    <property type="protein sequence ID" value="RZO26943.1"/>
    <property type="molecule type" value="Genomic_DNA"/>
</dbReference>
<dbReference type="PRINTS" id="PR00811">
    <property type="entry name" value="BCTERIALGSPD"/>
</dbReference>
<evidence type="ECO:0000256" key="3">
    <source>
        <dbReference type="ARBA" id="ARBA00022448"/>
    </source>
</evidence>
<evidence type="ECO:0000313" key="16">
    <source>
        <dbReference type="Proteomes" id="UP000315825"/>
    </source>
</evidence>
<evidence type="ECO:0000256" key="6">
    <source>
        <dbReference type="ARBA" id="ARBA00022729"/>
    </source>
</evidence>
<sequence length="608" mass="66463">MKRIILILLASLTLTAQNQNIFYKDADIKTFAQDIALLADKTIILDPRVKGVISVYSDDILDSDSIWEIFVTTMEVQGFNVLKNGNIYSVVPSQEGIKNFSEEGTLNGSIATEVVKLRFSSANDVVTAIKPLVGVRSYVAALKNDVEIIISDDKDNVQRISEVIRKLDSELDTVISDFSLKNLSSIEALRILNSLKSDSNTRFEKIGLATFQGANKIIFSGPREIVNKAKLLLSKLDQNNSTSENTRVIYLNYSKAEDILKILSDISGSFNQEQNEDYKTVITSHEETNSIIIRSNPQKIKTLINIVSQLDIRRPQVLVEAIIVEISELSAKTLGVDTVFSGNSQDEQPVAITRFPSTTSPDLLALLGSMDDNSDIATSAAATSSLLSSRGLVAGIGDITNGDDNFALLLNLLKADQDSDILSTPSGVALDNEQATLLVGQVIPITTGESLGANNITPFRTTSREEIGITLEFKPQINEEDSVALSIRVEVSSIAGAQLPNSSDLITNKSEIQSTVLADDKEIIVLGGLIKEEVEESINKVPILGDIPLIGQIFRSSAESVDKRNLMVFLRPTILRDAITTKDLSEEKFNLIRAKQILESDFIIDVED</sequence>
<dbReference type="InterPro" id="IPR049371">
    <property type="entry name" value="GspD-like_N0"/>
</dbReference>
<dbReference type="Gene3D" id="3.30.1370.120">
    <property type="match status" value="2"/>
</dbReference>
<dbReference type="Proteomes" id="UP000315825">
    <property type="component" value="Unassembled WGS sequence"/>
</dbReference>
<evidence type="ECO:0000256" key="2">
    <source>
        <dbReference type="ARBA" id="ARBA00006980"/>
    </source>
</evidence>
<keyword evidence="7" id="KW-0653">Protein transport</keyword>
<dbReference type="InterPro" id="IPR005644">
    <property type="entry name" value="NolW-like"/>
</dbReference>
<evidence type="ECO:0000256" key="11">
    <source>
        <dbReference type="SAM" id="SignalP"/>
    </source>
</evidence>
<evidence type="ECO:0000259" key="14">
    <source>
        <dbReference type="Pfam" id="PF21305"/>
    </source>
</evidence>